<name>A0A8K1GN34_9PASS</name>
<dbReference type="AlphaFoldDB" id="A0A8K1GN34"/>
<organism evidence="2 3">
    <name type="scientific">Zosterops borbonicus</name>
    <dbReference type="NCBI Taxonomy" id="364589"/>
    <lineage>
        <taxon>Eukaryota</taxon>
        <taxon>Metazoa</taxon>
        <taxon>Chordata</taxon>
        <taxon>Craniata</taxon>
        <taxon>Vertebrata</taxon>
        <taxon>Euteleostomi</taxon>
        <taxon>Archelosauria</taxon>
        <taxon>Archosauria</taxon>
        <taxon>Dinosauria</taxon>
        <taxon>Saurischia</taxon>
        <taxon>Theropoda</taxon>
        <taxon>Coelurosauria</taxon>
        <taxon>Aves</taxon>
        <taxon>Neognathae</taxon>
        <taxon>Neoaves</taxon>
        <taxon>Telluraves</taxon>
        <taxon>Australaves</taxon>
        <taxon>Passeriformes</taxon>
        <taxon>Sylvioidea</taxon>
        <taxon>Zosteropidae</taxon>
        <taxon>Zosterops</taxon>
    </lineage>
</organism>
<gene>
    <name evidence="2" type="ORF">HGM15179_005562</name>
</gene>
<evidence type="ECO:0000313" key="3">
    <source>
        <dbReference type="Proteomes" id="UP000796761"/>
    </source>
</evidence>
<accession>A0A8K1GN34</accession>
<reference evidence="2" key="1">
    <citation type="submission" date="2019-04" db="EMBL/GenBank/DDBJ databases">
        <title>Genome assembly of Zosterops borbonicus 15179.</title>
        <authorList>
            <person name="Leroy T."/>
            <person name="Anselmetti Y."/>
            <person name="Tilak M.-K."/>
            <person name="Nabholz B."/>
        </authorList>
    </citation>
    <scope>NUCLEOTIDE SEQUENCE</scope>
    <source>
        <strain evidence="2">HGM_15179</strain>
        <tissue evidence="2">Muscle</tissue>
    </source>
</reference>
<dbReference type="EMBL" id="SWJQ01000120">
    <property type="protein sequence ID" value="TRZ21582.1"/>
    <property type="molecule type" value="Genomic_DNA"/>
</dbReference>
<comment type="caution">
    <text evidence="2">The sequence shown here is derived from an EMBL/GenBank/DDBJ whole genome shotgun (WGS) entry which is preliminary data.</text>
</comment>
<protein>
    <submittedName>
        <fullName evidence="2">Uncharacterized protein</fullName>
    </submittedName>
</protein>
<dbReference type="Proteomes" id="UP000796761">
    <property type="component" value="Unassembled WGS sequence"/>
</dbReference>
<sequence length="137" mass="14012">MTPLDILLDICTCSLGLQSILTPESKGKLAQGGQQQLLVTEAQADVPPGRGTEQPSGSGDALDVLAEPQRSSVGAQSSDKVVPLALLGAAVLAPTSSPVSLTQPGLGADTYRGVTPGQVTSLHPAPGFKKVYYIMES</sequence>
<proteinExistence type="predicted"/>
<feature type="region of interest" description="Disordered" evidence="1">
    <location>
        <begin position="41"/>
        <end position="62"/>
    </location>
</feature>
<evidence type="ECO:0000256" key="1">
    <source>
        <dbReference type="SAM" id="MobiDB-lite"/>
    </source>
</evidence>
<keyword evidence="3" id="KW-1185">Reference proteome</keyword>
<evidence type="ECO:0000313" key="2">
    <source>
        <dbReference type="EMBL" id="TRZ21582.1"/>
    </source>
</evidence>